<proteinExistence type="predicted"/>
<organism evidence="1">
    <name type="scientific">Rhizophora mucronata</name>
    <name type="common">Asiatic mangrove</name>
    <dbReference type="NCBI Taxonomy" id="61149"/>
    <lineage>
        <taxon>Eukaryota</taxon>
        <taxon>Viridiplantae</taxon>
        <taxon>Streptophyta</taxon>
        <taxon>Embryophyta</taxon>
        <taxon>Tracheophyta</taxon>
        <taxon>Spermatophyta</taxon>
        <taxon>Magnoliopsida</taxon>
        <taxon>eudicotyledons</taxon>
        <taxon>Gunneridae</taxon>
        <taxon>Pentapetalae</taxon>
        <taxon>rosids</taxon>
        <taxon>fabids</taxon>
        <taxon>Malpighiales</taxon>
        <taxon>Rhizophoraceae</taxon>
        <taxon>Rhizophora</taxon>
    </lineage>
</organism>
<protein>
    <submittedName>
        <fullName evidence="1">Uncharacterized protein</fullName>
    </submittedName>
</protein>
<reference evidence="1" key="1">
    <citation type="submission" date="2018-02" db="EMBL/GenBank/DDBJ databases">
        <title>Rhizophora mucronata_Transcriptome.</title>
        <authorList>
            <person name="Meera S.P."/>
            <person name="Sreeshan A."/>
            <person name="Augustine A."/>
        </authorList>
    </citation>
    <scope>NUCLEOTIDE SEQUENCE</scope>
    <source>
        <tissue evidence="1">Leaf</tissue>
    </source>
</reference>
<name>A0A2P2JEU5_RHIMU</name>
<dbReference type="EMBL" id="GGEC01011511">
    <property type="protein sequence ID" value="MBW91994.1"/>
    <property type="molecule type" value="Transcribed_RNA"/>
</dbReference>
<dbReference type="EMBL" id="GGEC01011512">
    <property type="protein sequence ID" value="MBW91995.1"/>
    <property type="molecule type" value="Transcribed_RNA"/>
</dbReference>
<dbReference type="AlphaFoldDB" id="A0A2P2JEU5"/>
<accession>A0A2P2JEU5</accession>
<sequence length="64" mass="7532">MFMMVEADWGRRMWGWLWWSNHGISSCDPSKFGLFPDKQVARFTKDSRVPLARALSHVYLEGEL</sequence>
<evidence type="ECO:0000313" key="1">
    <source>
        <dbReference type="EMBL" id="MBW91995.1"/>
    </source>
</evidence>